<dbReference type="Gene3D" id="3.40.1230.10">
    <property type="entry name" value="MTH938-like"/>
    <property type="match status" value="1"/>
</dbReference>
<dbReference type="EMBL" id="QGGU01000001">
    <property type="protein sequence ID" value="PWK54446.1"/>
    <property type="molecule type" value="Genomic_DNA"/>
</dbReference>
<dbReference type="Pfam" id="PF04430">
    <property type="entry name" value="DUF498"/>
    <property type="match status" value="1"/>
</dbReference>
<dbReference type="PANTHER" id="PTHR21192:SF2">
    <property type="entry name" value="NADH DEHYDROGENASE [UBIQUINONE] 1 ALPHA SUBCOMPLEX ASSEMBLY FACTOR 3"/>
    <property type="match status" value="1"/>
</dbReference>
<evidence type="ECO:0008006" key="3">
    <source>
        <dbReference type="Google" id="ProtNLM"/>
    </source>
</evidence>
<dbReference type="Proteomes" id="UP000245790">
    <property type="component" value="Unassembled WGS sequence"/>
</dbReference>
<dbReference type="InterPro" id="IPR007523">
    <property type="entry name" value="NDUFAF3/AAMDC"/>
</dbReference>
<dbReference type="InterPro" id="IPR036748">
    <property type="entry name" value="MTH938-like_sf"/>
</dbReference>
<organism evidence="1 2">
    <name type="scientific">Pleionea mediterranea</name>
    <dbReference type="NCBI Taxonomy" id="523701"/>
    <lineage>
        <taxon>Bacteria</taxon>
        <taxon>Pseudomonadati</taxon>
        <taxon>Pseudomonadota</taxon>
        <taxon>Gammaproteobacteria</taxon>
        <taxon>Oceanospirillales</taxon>
        <taxon>Pleioneaceae</taxon>
        <taxon>Pleionea</taxon>
    </lineage>
</organism>
<dbReference type="OrthoDB" id="9800373at2"/>
<comment type="caution">
    <text evidence="1">The sequence shown here is derived from an EMBL/GenBank/DDBJ whole genome shotgun (WGS) entry which is preliminary data.</text>
</comment>
<keyword evidence="2" id="KW-1185">Reference proteome</keyword>
<proteinExistence type="predicted"/>
<reference evidence="1 2" key="1">
    <citation type="submission" date="2018-05" db="EMBL/GenBank/DDBJ databases">
        <title>Genomic Encyclopedia of Type Strains, Phase IV (KMG-IV): sequencing the most valuable type-strain genomes for metagenomic binning, comparative biology and taxonomic classification.</title>
        <authorList>
            <person name="Goeker M."/>
        </authorList>
    </citation>
    <scope>NUCLEOTIDE SEQUENCE [LARGE SCALE GENOMIC DNA]</scope>
    <source>
        <strain evidence="1 2">DSM 25350</strain>
    </source>
</reference>
<gene>
    <name evidence="1" type="ORF">C8D97_101294</name>
</gene>
<sequence>MQIQLDNGQQNIQIIDYCDDHVVINNESYRLPLLLTRDEIVSSNFPESPSLLTKDHLLYLFNLEPEVILLGTGTKSQFLPTELDSFCHQHNQVIDCMATDAACRTFMLLASEQRRVIALLF</sequence>
<dbReference type="SUPFAM" id="SSF64076">
    <property type="entry name" value="MTH938-like"/>
    <property type="match status" value="1"/>
</dbReference>
<accession>A0A316G3F1</accession>
<name>A0A316G3F1_9GAMM</name>
<protein>
    <recommendedName>
        <fullName evidence="3">Mth938-like domain-containing protein</fullName>
    </recommendedName>
</protein>
<dbReference type="AlphaFoldDB" id="A0A316G3F1"/>
<dbReference type="PANTHER" id="PTHR21192">
    <property type="entry name" value="NUCLEAR PROTEIN E3-3"/>
    <property type="match status" value="1"/>
</dbReference>
<evidence type="ECO:0000313" key="1">
    <source>
        <dbReference type="EMBL" id="PWK54446.1"/>
    </source>
</evidence>
<evidence type="ECO:0000313" key="2">
    <source>
        <dbReference type="Proteomes" id="UP000245790"/>
    </source>
</evidence>
<dbReference type="RefSeq" id="WP_109761561.1">
    <property type="nucleotide sequence ID" value="NZ_QGGU01000001.1"/>
</dbReference>